<proteinExistence type="predicted"/>
<evidence type="ECO:0000313" key="4">
    <source>
        <dbReference type="EMBL" id="KAG2212870.1"/>
    </source>
</evidence>
<evidence type="ECO:0000259" key="2">
    <source>
        <dbReference type="PROSITE" id="PS50006"/>
    </source>
</evidence>
<feature type="compositionally biased region" description="Basic and acidic residues" evidence="1">
    <location>
        <begin position="302"/>
        <end position="319"/>
    </location>
</feature>
<dbReference type="SUPFAM" id="SSF49879">
    <property type="entry name" value="SMAD/FHA domain"/>
    <property type="match status" value="1"/>
</dbReference>
<feature type="domain" description="FHA" evidence="2">
    <location>
        <begin position="144"/>
        <end position="197"/>
    </location>
</feature>
<evidence type="ECO:0000256" key="1">
    <source>
        <dbReference type="SAM" id="MobiDB-lite"/>
    </source>
</evidence>
<dbReference type="InterPro" id="IPR000467">
    <property type="entry name" value="G_patch_dom"/>
</dbReference>
<feature type="domain" description="G-patch" evidence="3">
    <location>
        <begin position="343"/>
        <end position="389"/>
    </location>
</feature>
<dbReference type="InterPro" id="IPR000253">
    <property type="entry name" value="FHA_dom"/>
</dbReference>
<comment type="caution">
    <text evidence="4">The sequence shown here is derived from an EMBL/GenBank/DDBJ whole genome shotgun (WGS) entry which is preliminary data.</text>
</comment>
<feature type="region of interest" description="Disordered" evidence="1">
    <location>
        <begin position="367"/>
        <end position="401"/>
    </location>
</feature>
<reference evidence="4" key="1">
    <citation type="submission" date="2020-12" db="EMBL/GenBank/DDBJ databases">
        <title>Metabolic potential, ecology and presence of endohyphal bacteria is reflected in genomic diversity of Mucoromycotina.</title>
        <authorList>
            <person name="Muszewska A."/>
            <person name="Okrasinska A."/>
            <person name="Steczkiewicz K."/>
            <person name="Drgas O."/>
            <person name="Orlowska M."/>
            <person name="Perlinska-Lenart U."/>
            <person name="Aleksandrzak-Piekarczyk T."/>
            <person name="Szatraj K."/>
            <person name="Zielenkiewicz U."/>
            <person name="Pilsyk S."/>
            <person name="Malc E."/>
            <person name="Mieczkowski P."/>
            <person name="Kruszewska J.S."/>
            <person name="Biernat P."/>
            <person name="Pawlowska J."/>
        </authorList>
    </citation>
    <scope>NUCLEOTIDE SEQUENCE</scope>
    <source>
        <strain evidence="4">CBS 226.32</strain>
    </source>
</reference>
<evidence type="ECO:0000259" key="3">
    <source>
        <dbReference type="PROSITE" id="PS50174"/>
    </source>
</evidence>
<organism evidence="4 5">
    <name type="scientific">Mucor plumbeus</name>
    <dbReference type="NCBI Taxonomy" id="97098"/>
    <lineage>
        <taxon>Eukaryota</taxon>
        <taxon>Fungi</taxon>
        <taxon>Fungi incertae sedis</taxon>
        <taxon>Mucoromycota</taxon>
        <taxon>Mucoromycotina</taxon>
        <taxon>Mucoromycetes</taxon>
        <taxon>Mucorales</taxon>
        <taxon>Mucorineae</taxon>
        <taxon>Mucoraceae</taxon>
        <taxon>Mucor</taxon>
    </lineage>
</organism>
<dbReference type="Pfam" id="PF00498">
    <property type="entry name" value="FHA"/>
    <property type="match status" value="1"/>
</dbReference>
<dbReference type="Pfam" id="PF01585">
    <property type="entry name" value="G-patch"/>
    <property type="match status" value="1"/>
</dbReference>
<protein>
    <recommendedName>
        <fullName evidence="6">Angiogenic factor with G patch and FHA domains 1</fullName>
    </recommendedName>
</protein>
<dbReference type="AlphaFoldDB" id="A0A8H7VA44"/>
<evidence type="ECO:0008006" key="6">
    <source>
        <dbReference type="Google" id="ProtNLM"/>
    </source>
</evidence>
<dbReference type="PROSITE" id="PS50174">
    <property type="entry name" value="G_PATCH"/>
    <property type="match status" value="1"/>
</dbReference>
<evidence type="ECO:0000313" key="5">
    <source>
        <dbReference type="Proteomes" id="UP000650833"/>
    </source>
</evidence>
<dbReference type="EMBL" id="JAEPRC010000044">
    <property type="protein sequence ID" value="KAG2212870.1"/>
    <property type="molecule type" value="Genomic_DNA"/>
</dbReference>
<dbReference type="InterPro" id="IPR053027">
    <property type="entry name" value="AGGF1"/>
</dbReference>
<gene>
    <name evidence="4" type="ORF">INT46_009662</name>
</gene>
<dbReference type="InterPro" id="IPR008984">
    <property type="entry name" value="SMAD_FHA_dom_sf"/>
</dbReference>
<dbReference type="GO" id="GO:0003676">
    <property type="term" value="F:nucleic acid binding"/>
    <property type="evidence" value="ECO:0007669"/>
    <property type="project" value="InterPro"/>
</dbReference>
<name>A0A8H7VA44_9FUNG</name>
<sequence length="420" mass="48154">MSNQEHDFGNELDSYINTTTPAKKVIEGEEKEAGEEDWTFDESTGVYVIHSKRLVMYNVDGNWVCGDYDTVYNNRYMFDSETQSWFDTVTKQYSFYDEASQSYVPLTDAYWAGHPQSTLSIRFVIQSSPHFQSGQVILVDENGITIGRDRSWDSRLRLPEMIVSKYHAMVFLDKKEKAFFIIDSGSQHGTFVNEKRLSEPKKSSLPYELRHLDLVRIGSTSLQVHQHDMGWPCQSCLASEYIDTTSGKKEKIQQSQTNNKIEDLETSRREWIRNQKKLYASTEDADSSHGYVDRAHIRRKTTKPEKFVPEKQQNDDTHRSSHITTTPSLPPSPSLSVTINTPVKGIGNKMLQKLGWQEGQSLGKHQDGILEPITPASQLSRTGLGSQQAFSTVQNESRKDKQWRLAQERYQNAFSKTNDR</sequence>
<feature type="region of interest" description="Disordered" evidence="1">
    <location>
        <begin position="282"/>
        <end position="336"/>
    </location>
</feature>
<dbReference type="OrthoDB" id="21470at2759"/>
<dbReference type="PANTHER" id="PTHR23106">
    <property type="entry name" value="ANGIOGENIC FACTOR WITH G PATCH AND FHA DOMAINS 1"/>
    <property type="match status" value="1"/>
</dbReference>
<dbReference type="Proteomes" id="UP000650833">
    <property type="component" value="Unassembled WGS sequence"/>
</dbReference>
<keyword evidence="5" id="KW-1185">Reference proteome</keyword>
<dbReference type="SMART" id="SM00240">
    <property type="entry name" value="FHA"/>
    <property type="match status" value="1"/>
</dbReference>
<dbReference type="PANTHER" id="PTHR23106:SF24">
    <property type="entry name" value="ANGIOGENIC FACTOR WITH G PATCH AND FHA DOMAINS 1"/>
    <property type="match status" value="1"/>
</dbReference>
<dbReference type="PROSITE" id="PS50006">
    <property type="entry name" value="FHA_DOMAIN"/>
    <property type="match status" value="1"/>
</dbReference>
<dbReference type="SMART" id="SM00443">
    <property type="entry name" value="G_patch"/>
    <property type="match status" value="1"/>
</dbReference>
<accession>A0A8H7VA44</accession>
<feature type="compositionally biased region" description="Polar residues" evidence="1">
    <location>
        <begin position="375"/>
        <end position="395"/>
    </location>
</feature>
<dbReference type="Gene3D" id="2.60.200.20">
    <property type="match status" value="1"/>
</dbReference>